<accession>A0ABU2D1L9</accession>
<evidence type="ECO:0000313" key="4">
    <source>
        <dbReference type="Proteomes" id="UP001246244"/>
    </source>
</evidence>
<reference evidence="4" key="1">
    <citation type="submission" date="2023-07" db="EMBL/GenBank/DDBJ databases">
        <title>Whole-genome sequencing of a new Methanosarcina sp. Z-7115.</title>
        <authorList>
            <person name="Zhilina T.N."/>
            <person name="Merkel A.Y."/>
        </authorList>
    </citation>
    <scope>NUCLEOTIDE SEQUENCE [LARGE SCALE GENOMIC DNA]</scope>
    <source>
        <strain evidence="4">Z-7115</strain>
    </source>
</reference>
<dbReference type="PANTHER" id="PTHR42754">
    <property type="entry name" value="ENDOGLUCANASE"/>
    <property type="match status" value="1"/>
</dbReference>
<dbReference type="Proteomes" id="UP001246244">
    <property type="component" value="Unassembled WGS sequence"/>
</dbReference>
<feature type="region of interest" description="Disordered" evidence="1">
    <location>
        <begin position="464"/>
        <end position="499"/>
    </location>
</feature>
<protein>
    <submittedName>
        <fullName evidence="3">PGF-pre-PGF domain-containing protein</fullName>
    </submittedName>
</protein>
<dbReference type="Gene3D" id="2.60.40.10">
    <property type="entry name" value="Immunoglobulins"/>
    <property type="match status" value="1"/>
</dbReference>
<evidence type="ECO:0000313" key="3">
    <source>
        <dbReference type="EMBL" id="MDR7665846.1"/>
    </source>
</evidence>
<evidence type="ECO:0000256" key="1">
    <source>
        <dbReference type="SAM" id="MobiDB-lite"/>
    </source>
</evidence>
<dbReference type="EMBL" id="JAVKPK010000029">
    <property type="protein sequence ID" value="MDR7665846.1"/>
    <property type="molecule type" value="Genomic_DNA"/>
</dbReference>
<dbReference type="NCBIfam" id="TIGR04213">
    <property type="entry name" value="PGF_pre_PGF"/>
    <property type="match status" value="1"/>
</dbReference>
<feature type="domain" description="PKD" evidence="2">
    <location>
        <begin position="410"/>
        <end position="471"/>
    </location>
</feature>
<dbReference type="InterPro" id="IPR026453">
    <property type="entry name" value="PGF_pre_PGF"/>
</dbReference>
<dbReference type="InterPro" id="IPR011043">
    <property type="entry name" value="Gal_Oxase/kelch_b-propeller"/>
</dbReference>
<dbReference type="InterPro" id="IPR035986">
    <property type="entry name" value="PKD_dom_sf"/>
</dbReference>
<dbReference type="SMART" id="SM00089">
    <property type="entry name" value="PKD"/>
    <property type="match status" value="1"/>
</dbReference>
<dbReference type="InterPro" id="IPR000601">
    <property type="entry name" value="PKD_dom"/>
</dbReference>
<feature type="compositionally biased region" description="Low complexity" evidence="1">
    <location>
        <begin position="468"/>
        <end position="486"/>
    </location>
</feature>
<gene>
    <name evidence="3" type="ORF">RG963_08685</name>
</gene>
<comment type="caution">
    <text evidence="3">The sequence shown here is derived from an EMBL/GenBank/DDBJ whole genome shotgun (WGS) entry which is preliminary data.</text>
</comment>
<organism evidence="3 4">
    <name type="scientific">Methanosarcina baikalica</name>
    <dbReference type="NCBI Taxonomy" id="3073890"/>
    <lineage>
        <taxon>Archaea</taxon>
        <taxon>Methanobacteriati</taxon>
        <taxon>Methanobacteriota</taxon>
        <taxon>Stenosarchaea group</taxon>
        <taxon>Methanomicrobia</taxon>
        <taxon>Methanosarcinales</taxon>
        <taxon>Methanosarcinaceae</taxon>
        <taxon>Methanosarcina</taxon>
    </lineage>
</organism>
<dbReference type="InterPro" id="IPR022409">
    <property type="entry name" value="PKD/Chitinase_dom"/>
</dbReference>
<dbReference type="InterPro" id="IPR013783">
    <property type="entry name" value="Ig-like_fold"/>
</dbReference>
<dbReference type="SUPFAM" id="SSF49299">
    <property type="entry name" value="PKD domain"/>
    <property type="match status" value="1"/>
</dbReference>
<dbReference type="Pfam" id="PF18911">
    <property type="entry name" value="PKD_4"/>
    <property type="match status" value="1"/>
</dbReference>
<proteinExistence type="predicted"/>
<sequence length="646" mass="69659">MLVGNISLAGAVPQEEWSAIYGGMEYDNGYYAQETQDGGYVLAGETLVDYGEEDSAAFLVKLNSDGVEEWNRTFGGPGLDSVYSVKQSEDGEYLLAGSLESRGDLGAGLSDAWLIKTDSNGTEEWNKTFGGADYDSLHCIQKTEDGGYILAGGTSSFGAGFSDAWLIKTDSEGTEEWNRTFGGNSSGYAFFVNKSSDGGYIMAGYNNSSDPYSYDAWLIKTDSKGNEEWNKTFGGTYFDCAYAVQELESREYVIAGVVSDFGAKSDAWLIKTDSNGTEEWNKTFGGPNRDRFNSAQRTGDGGLILAGQTRLTSNPNDYEAWLIKTDSNGNEEWNNTFEGESQYANFNSVQEISDGEYVLAGETGSGTDAWIVKVSPENQLEEDSKVILPVANFSANVTSGYAPLAVKFNDSSENATGWNWDFGDGINSTEQNPAHTYFSAGNYFVILTGNNANRTDSKTAAINVLTPSDSNGGSNSGSSHTSSGSSSGSGGAGGSPEPARNVEVKELSQAFITNGKLVKFDFAKNATCVVYVNFDSKKTAGKTTAIAEQLKGKSTLVSGLPSGEVYKSFNVWVGNSGFATSKNIENPVFCFKVERAWVKDKNVNPESITLNRYSNQKWEQFPVNLSGKTTSTCISQPKLQGFLHLQ</sequence>
<name>A0ABU2D1L9_9EURY</name>
<dbReference type="PANTHER" id="PTHR42754:SF1">
    <property type="entry name" value="LIPOPROTEIN"/>
    <property type="match status" value="1"/>
</dbReference>
<keyword evidence="4" id="KW-1185">Reference proteome</keyword>
<dbReference type="SUPFAM" id="SSF50965">
    <property type="entry name" value="Galactose oxidase, central domain"/>
    <property type="match status" value="1"/>
</dbReference>
<dbReference type="PROSITE" id="PS50093">
    <property type="entry name" value="PKD"/>
    <property type="match status" value="1"/>
</dbReference>
<evidence type="ECO:0000259" key="2">
    <source>
        <dbReference type="PROSITE" id="PS50093"/>
    </source>
</evidence>
<dbReference type="CDD" id="cd00146">
    <property type="entry name" value="PKD"/>
    <property type="match status" value="1"/>
</dbReference>